<evidence type="ECO:0000313" key="1">
    <source>
        <dbReference type="EMBL" id="VAW44784.1"/>
    </source>
</evidence>
<protein>
    <submittedName>
        <fullName evidence="1">Uncharacterized protein</fullName>
    </submittedName>
</protein>
<reference evidence="1" key="1">
    <citation type="submission" date="2018-06" db="EMBL/GenBank/DDBJ databases">
        <authorList>
            <person name="Zhirakovskaya E."/>
        </authorList>
    </citation>
    <scope>NUCLEOTIDE SEQUENCE</scope>
</reference>
<proteinExistence type="predicted"/>
<gene>
    <name evidence="1" type="ORF">MNBD_GAMMA03-2166</name>
</gene>
<sequence>MGPSPKRDRVIVKAGLVKNAKNWKYSSFQHYNESVENSLIDEKECYEHNNKQIDMNFEKKEFFEKGKFIGSPFFRFQFYEKMKRN</sequence>
<dbReference type="EMBL" id="UOFC01000022">
    <property type="protein sequence ID" value="VAW44784.1"/>
    <property type="molecule type" value="Genomic_DNA"/>
</dbReference>
<accession>A0A3B0WMI0</accession>
<name>A0A3B0WMI0_9ZZZZ</name>
<dbReference type="AlphaFoldDB" id="A0A3B0WMI0"/>
<organism evidence="1">
    <name type="scientific">hydrothermal vent metagenome</name>
    <dbReference type="NCBI Taxonomy" id="652676"/>
    <lineage>
        <taxon>unclassified sequences</taxon>
        <taxon>metagenomes</taxon>
        <taxon>ecological metagenomes</taxon>
    </lineage>
</organism>